<dbReference type="InterPro" id="IPR050482">
    <property type="entry name" value="Sensor_HK_TwoCompSys"/>
</dbReference>
<dbReference type="GO" id="GO:0046983">
    <property type="term" value="F:protein dimerization activity"/>
    <property type="evidence" value="ECO:0007669"/>
    <property type="project" value="InterPro"/>
</dbReference>
<dbReference type="InterPro" id="IPR003594">
    <property type="entry name" value="HATPase_dom"/>
</dbReference>
<keyword evidence="3" id="KW-0597">Phosphoprotein</keyword>
<keyword evidence="9" id="KW-1133">Transmembrane helix</keyword>
<keyword evidence="9" id="KW-0812">Transmembrane</keyword>
<dbReference type="GO" id="GO:0000155">
    <property type="term" value="F:phosphorelay sensor kinase activity"/>
    <property type="evidence" value="ECO:0007669"/>
    <property type="project" value="InterPro"/>
</dbReference>
<feature type="transmembrane region" description="Helical" evidence="9">
    <location>
        <begin position="116"/>
        <end position="140"/>
    </location>
</feature>
<keyword evidence="6 11" id="KW-0418">Kinase</keyword>
<evidence type="ECO:0000256" key="3">
    <source>
        <dbReference type="ARBA" id="ARBA00022553"/>
    </source>
</evidence>
<keyword evidence="8" id="KW-0902">Two-component regulatory system</keyword>
<gene>
    <name evidence="11" type="ORF">CP982_02990</name>
</gene>
<evidence type="ECO:0000256" key="4">
    <source>
        <dbReference type="ARBA" id="ARBA00022679"/>
    </source>
</evidence>
<dbReference type="EC" id="2.7.13.3" evidence="2"/>
<dbReference type="Gene3D" id="1.20.5.1930">
    <property type="match status" value="1"/>
</dbReference>
<dbReference type="SUPFAM" id="SSF55874">
    <property type="entry name" value="ATPase domain of HSP90 chaperone/DNA topoisomerase II/histidine kinase"/>
    <property type="match status" value="1"/>
</dbReference>
<dbReference type="Proteomes" id="UP000326505">
    <property type="component" value="Chromosome"/>
</dbReference>
<dbReference type="EMBL" id="CP023690">
    <property type="protein sequence ID" value="QEV57804.1"/>
    <property type="molecule type" value="Genomic_DNA"/>
</dbReference>
<dbReference type="Pfam" id="PF07730">
    <property type="entry name" value="HisKA_3"/>
    <property type="match status" value="1"/>
</dbReference>
<reference evidence="11 12" key="1">
    <citation type="submission" date="2017-09" db="EMBL/GenBank/DDBJ databases">
        <authorList>
            <person name="Lee N."/>
            <person name="Cho B.-K."/>
        </authorList>
    </citation>
    <scope>NUCLEOTIDE SEQUENCE [LARGE SCALE GENOMIC DNA]</scope>
    <source>
        <strain evidence="11 12">ATCC 27465</strain>
    </source>
</reference>
<dbReference type="InterPro" id="IPR011712">
    <property type="entry name" value="Sig_transdc_His_kin_sub3_dim/P"/>
</dbReference>
<evidence type="ECO:0000313" key="11">
    <source>
        <dbReference type="EMBL" id="QEV57804.1"/>
    </source>
</evidence>
<proteinExistence type="predicted"/>
<dbReference type="GO" id="GO:0016020">
    <property type="term" value="C:membrane"/>
    <property type="evidence" value="ECO:0007669"/>
    <property type="project" value="InterPro"/>
</dbReference>
<dbReference type="PANTHER" id="PTHR24421:SF10">
    <property type="entry name" value="NITRATE_NITRITE SENSOR PROTEIN NARQ"/>
    <property type="match status" value="1"/>
</dbReference>
<evidence type="ECO:0000256" key="6">
    <source>
        <dbReference type="ARBA" id="ARBA00022777"/>
    </source>
</evidence>
<evidence type="ECO:0000256" key="2">
    <source>
        <dbReference type="ARBA" id="ARBA00012438"/>
    </source>
</evidence>
<dbReference type="InterPro" id="IPR036890">
    <property type="entry name" value="HATPase_C_sf"/>
</dbReference>
<dbReference type="SMART" id="SM00387">
    <property type="entry name" value="HATPase_c"/>
    <property type="match status" value="1"/>
</dbReference>
<name>A0A5P2X262_STRST</name>
<feature type="domain" description="Histidine kinase/HSP90-like ATPase" evidence="10">
    <location>
        <begin position="309"/>
        <end position="404"/>
    </location>
</feature>
<evidence type="ECO:0000256" key="9">
    <source>
        <dbReference type="SAM" id="Phobius"/>
    </source>
</evidence>
<dbReference type="AlphaFoldDB" id="A0A5P2X262"/>
<dbReference type="Pfam" id="PF23539">
    <property type="entry name" value="DUF7134"/>
    <property type="match status" value="1"/>
</dbReference>
<evidence type="ECO:0000256" key="7">
    <source>
        <dbReference type="ARBA" id="ARBA00022840"/>
    </source>
</evidence>
<keyword evidence="9" id="KW-0472">Membrane</keyword>
<dbReference type="CDD" id="cd16917">
    <property type="entry name" value="HATPase_UhpB-NarQ-NarX-like"/>
    <property type="match status" value="1"/>
</dbReference>
<dbReference type="PANTHER" id="PTHR24421">
    <property type="entry name" value="NITRATE/NITRITE SENSOR PROTEIN NARX-RELATED"/>
    <property type="match status" value="1"/>
</dbReference>
<feature type="transmembrane region" description="Helical" evidence="9">
    <location>
        <begin position="160"/>
        <end position="179"/>
    </location>
</feature>
<dbReference type="InterPro" id="IPR055558">
    <property type="entry name" value="DUF7134"/>
</dbReference>
<keyword evidence="5" id="KW-0547">Nucleotide-binding</keyword>
<evidence type="ECO:0000256" key="1">
    <source>
        <dbReference type="ARBA" id="ARBA00000085"/>
    </source>
</evidence>
<feature type="transmembrane region" description="Helical" evidence="9">
    <location>
        <begin position="85"/>
        <end position="104"/>
    </location>
</feature>
<evidence type="ECO:0000256" key="8">
    <source>
        <dbReference type="ARBA" id="ARBA00023012"/>
    </source>
</evidence>
<sequence>MHVEDPHPTVTGAQMPDLPALRQRLYRASARTQDMVVAAGVTLFDVVGSSWTESRGTTLGGQLAVVAAALVCAAALVFRRRRPVAVFLAVIGGILITDVLYAHTSFLYDPTTASAVALYTVAAHCRAGIAWAALACQLVFSSQAVNLMLSGRAAESLKHLVFYMLVDIAVWATGRWAAFSRATAAADRRLLTAAREAVVAERVRTARELHDVVANAVTVMVLQAAGARRVGDRDPERVGEALRRIESLGTTAMAELRHLLLVLRAGERSPEDGHSFCVADLGPLLEAVRHAGLRVRLTESGCPAPLVKDVGLNAYRLVQESLTNAVKHAGEGSAAEVRLNWGERLRIEVVDDGRGTPVTSGAALSTGHGLLGMRERVVLSGGTFSAGPTSDGGFRVAASLPVAAPRPRTSPEGSHDR</sequence>
<keyword evidence="7" id="KW-0067">ATP-binding</keyword>
<dbReference type="KEGG" id="sspb:CP982_02990"/>
<dbReference type="Gene3D" id="3.30.565.10">
    <property type="entry name" value="Histidine kinase-like ATPase, C-terminal domain"/>
    <property type="match status" value="1"/>
</dbReference>
<dbReference type="Pfam" id="PF02518">
    <property type="entry name" value="HATPase_c"/>
    <property type="match status" value="1"/>
</dbReference>
<protein>
    <recommendedName>
        <fullName evidence="2">histidine kinase</fullName>
        <ecNumber evidence="2">2.7.13.3</ecNumber>
    </recommendedName>
</protein>
<keyword evidence="4" id="KW-0808">Transferase</keyword>
<evidence type="ECO:0000259" key="10">
    <source>
        <dbReference type="SMART" id="SM00387"/>
    </source>
</evidence>
<comment type="catalytic activity">
    <reaction evidence="1">
        <text>ATP + protein L-histidine = ADP + protein N-phospho-L-histidine.</text>
        <dbReference type="EC" id="2.7.13.3"/>
    </reaction>
</comment>
<evidence type="ECO:0000313" key="12">
    <source>
        <dbReference type="Proteomes" id="UP000326505"/>
    </source>
</evidence>
<accession>A0A5P2X262</accession>
<dbReference type="GO" id="GO:0005524">
    <property type="term" value="F:ATP binding"/>
    <property type="evidence" value="ECO:0007669"/>
    <property type="project" value="UniProtKB-KW"/>
</dbReference>
<organism evidence="11 12">
    <name type="scientific">Streptomyces spectabilis</name>
    <dbReference type="NCBI Taxonomy" id="68270"/>
    <lineage>
        <taxon>Bacteria</taxon>
        <taxon>Bacillati</taxon>
        <taxon>Actinomycetota</taxon>
        <taxon>Actinomycetes</taxon>
        <taxon>Kitasatosporales</taxon>
        <taxon>Streptomycetaceae</taxon>
        <taxon>Streptomyces</taxon>
    </lineage>
</organism>
<evidence type="ECO:0000256" key="5">
    <source>
        <dbReference type="ARBA" id="ARBA00022741"/>
    </source>
</evidence>
<feature type="transmembrane region" description="Helical" evidence="9">
    <location>
        <begin position="59"/>
        <end position="78"/>
    </location>
</feature>